<protein>
    <submittedName>
        <fullName evidence="6">Patatin</fullName>
    </submittedName>
</protein>
<evidence type="ECO:0000256" key="1">
    <source>
        <dbReference type="ARBA" id="ARBA00022801"/>
    </source>
</evidence>
<feature type="domain" description="PNPLA" evidence="5">
    <location>
        <begin position="17"/>
        <end position="175"/>
    </location>
</feature>
<dbReference type="KEGG" id="slp:Slip_0900"/>
<evidence type="ECO:0000256" key="2">
    <source>
        <dbReference type="ARBA" id="ARBA00022963"/>
    </source>
</evidence>
<gene>
    <name evidence="6" type="ordered locus">Slip_0900</name>
</gene>
<keyword evidence="2 4" id="KW-0442">Lipid degradation</keyword>
<reference evidence="6 7" key="2">
    <citation type="journal article" date="2010" name="Stand. Genomic Sci.">
        <title>Complete genome sequence of Syntrophothermus lipocalidus type strain (TGB-C1).</title>
        <authorList>
            <person name="Djao O.D."/>
            <person name="Zhang X."/>
            <person name="Lucas S."/>
            <person name="Lapidus A."/>
            <person name="Del Rio T.G."/>
            <person name="Nolan M."/>
            <person name="Tice H."/>
            <person name="Cheng J.F."/>
            <person name="Han C."/>
            <person name="Tapia R."/>
            <person name="Goodwin L."/>
            <person name="Pitluck S."/>
            <person name="Liolios K."/>
            <person name="Ivanova N."/>
            <person name="Mavromatis K."/>
            <person name="Mikhailova N."/>
            <person name="Ovchinnikova G."/>
            <person name="Pati A."/>
            <person name="Brambilla E."/>
            <person name="Chen A."/>
            <person name="Palaniappan K."/>
            <person name="Land M."/>
            <person name="Hauser L."/>
            <person name="Chang Y.J."/>
            <person name="Jeffries C.D."/>
            <person name="Rohde M."/>
            <person name="Sikorski J."/>
            <person name="Spring S."/>
            <person name="Goker M."/>
            <person name="Detter J.C."/>
            <person name="Woyke T."/>
            <person name="Bristow J."/>
            <person name="Eisen J.A."/>
            <person name="Markowitz V."/>
            <person name="Hugenholtz P."/>
            <person name="Kyrpides N.C."/>
            <person name="Klenk H.P."/>
        </authorList>
    </citation>
    <scope>NUCLEOTIDE SEQUENCE [LARGE SCALE GENOMIC DNA]</scope>
    <source>
        <strain evidence="7">DSM 12680 / TGB-C1</strain>
    </source>
</reference>
<name>D7CLU5_SYNLT</name>
<keyword evidence="7" id="KW-1185">Reference proteome</keyword>
<feature type="active site" description="Nucleophile" evidence="4">
    <location>
        <position position="50"/>
    </location>
</feature>
<proteinExistence type="predicted"/>
<dbReference type="GO" id="GO:0016787">
    <property type="term" value="F:hydrolase activity"/>
    <property type="evidence" value="ECO:0007669"/>
    <property type="project" value="UniProtKB-UniRule"/>
</dbReference>
<dbReference type="Gene3D" id="3.40.1090.10">
    <property type="entry name" value="Cytosolic phospholipase A2 catalytic domain"/>
    <property type="match status" value="1"/>
</dbReference>
<dbReference type="SUPFAM" id="SSF52151">
    <property type="entry name" value="FabD/lysophospholipase-like"/>
    <property type="match status" value="1"/>
</dbReference>
<dbReference type="GO" id="GO:0016042">
    <property type="term" value="P:lipid catabolic process"/>
    <property type="evidence" value="ECO:0007669"/>
    <property type="project" value="UniProtKB-UniRule"/>
</dbReference>
<dbReference type="STRING" id="643648.Slip_0900"/>
<feature type="short sequence motif" description="GXSXG" evidence="4">
    <location>
        <begin position="48"/>
        <end position="52"/>
    </location>
</feature>
<sequence>MTEQDLSCEKSRPRVGLVLGAGSARGLAHIGVLQVLREHRIPFDFIVGSSMGALVGAVFAAGADLDLLAKLAVNLNVNMLLDIGVPRMGFINGKKVQEFIHLLTKGKSFEELSLPLAVVATDILTGESVVLNRGVVSEAVRASIAIPGVFVPVEYEGRLLVDGAVTSRLPIETARDMGAERVIAVDVNFAEAAQPRIRNAIHVILASIDLLERQIFTGLVKPQADILVQPKLGHISSSGFDRAEECIQRGREAVLERLDEIKRAVNV</sequence>
<dbReference type="EMBL" id="CP002048">
    <property type="protein sequence ID" value="ADI01680.1"/>
    <property type="molecule type" value="Genomic_DNA"/>
</dbReference>
<dbReference type="PROSITE" id="PS51635">
    <property type="entry name" value="PNPLA"/>
    <property type="match status" value="1"/>
</dbReference>
<dbReference type="Proteomes" id="UP000000378">
    <property type="component" value="Chromosome"/>
</dbReference>
<dbReference type="PANTHER" id="PTHR14226:SF76">
    <property type="entry name" value="NTE FAMILY PROTEIN RSSA"/>
    <property type="match status" value="1"/>
</dbReference>
<dbReference type="InterPro" id="IPR016035">
    <property type="entry name" value="Acyl_Trfase/lysoPLipase"/>
</dbReference>
<comment type="caution">
    <text evidence="4">Lacks conserved residue(s) required for the propagation of feature annotation.</text>
</comment>
<evidence type="ECO:0000313" key="7">
    <source>
        <dbReference type="Proteomes" id="UP000000378"/>
    </source>
</evidence>
<dbReference type="InterPro" id="IPR050301">
    <property type="entry name" value="NTE"/>
</dbReference>
<organism evidence="6 7">
    <name type="scientific">Syntrophothermus lipocalidus (strain DSM 12680 / TGB-C1)</name>
    <dbReference type="NCBI Taxonomy" id="643648"/>
    <lineage>
        <taxon>Bacteria</taxon>
        <taxon>Bacillati</taxon>
        <taxon>Bacillota</taxon>
        <taxon>Clostridia</taxon>
        <taxon>Eubacteriales</taxon>
        <taxon>Syntrophomonadaceae</taxon>
        <taxon>Syntrophothermus</taxon>
    </lineage>
</organism>
<dbReference type="InterPro" id="IPR002641">
    <property type="entry name" value="PNPLA_dom"/>
</dbReference>
<evidence type="ECO:0000259" key="5">
    <source>
        <dbReference type="PROSITE" id="PS51635"/>
    </source>
</evidence>
<feature type="short sequence motif" description="DGA/G" evidence="4">
    <location>
        <begin position="162"/>
        <end position="164"/>
    </location>
</feature>
<dbReference type="AlphaFoldDB" id="D7CLU5"/>
<evidence type="ECO:0000313" key="6">
    <source>
        <dbReference type="EMBL" id="ADI01680.1"/>
    </source>
</evidence>
<keyword evidence="1 4" id="KW-0378">Hydrolase</keyword>
<keyword evidence="3 4" id="KW-0443">Lipid metabolism</keyword>
<dbReference type="PANTHER" id="PTHR14226">
    <property type="entry name" value="NEUROPATHY TARGET ESTERASE/SWISS CHEESE D.MELANOGASTER"/>
    <property type="match status" value="1"/>
</dbReference>
<accession>D7CLU5</accession>
<dbReference type="RefSeq" id="WP_013175082.1">
    <property type="nucleotide sequence ID" value="NC_014220.1"/>
</dbReference>
<reference evidence="7" key="1">
    <citation type="journal article" date="2010" name="Stand. Genomic Sci.">
        <title>Complete genome sequence of Syntrophothermus lipocalidus type strain (TGB-C1T).</title>
        <authorList>
            <consortium name="US DOE Joint Genome Institute (JGI-PGF)"/>
            <person name="Djao O."/>
            <person name="Zhang X."/>
            <person name="Lucas S."/>
            <person name="Lapidus A."/>
            <person name="Glavina Del Rio T."/>
            <person name="Nolan M."/>
            <person name="Tice H."/>
            <person name="Cheng J."/>
            <person name="Han C."/>
            <person name="Tapia R."/>
            <person name="Goodwin L."/>
            <person name="Pitluck S."/>
            <person name="Liolios K."/>
            <person name="Ivanova N."/>
            <person name="Mavromatis K."/>
            <person name="Mikhailova N."/>
            <person name="Ovchinnikova G."/>
            <person name="Pati A."/>
            <person name="Brambilla E."/>
            <person name="Chen A."/>
            <person name="Palaniappan K."/>
            <person name="Land M."/>
            <person name="Hauser L."/>
            <person name="Chang Y."/>
            <person name="Jeffries C."/>
            <person name="Rohde M."/>
            <person name="Sikorski J."/>
            <person name="Spring S."/>
            <person name="Goker M."/>
            <person name="Detter J."/>
            <person name="Woyke T."/>
            <person name="Bristow J."/>
            <person name="Eisen J."/>
            <person name="Markowitz V."/>
            <person name="Hugenholtz P."/>
            <person name="Kyrpides N."/>
            <person name="Klenk H."/>
        </authorList>
    </citation>
    <scope>NUCLEOTIDE SEQUENCE [LARGE SCALE GENOMIC DNA]</scope>
    <source>
        <strain evidence="7">DSM 12680 / TGB-C1</strain>
    </source>
</reference>
<dbReference type="eggNOG" id="COG1752">
    <property type="taxonomic scope" value="Bacteria"/>
</dbReference>
<evidence type="ECO:0000256" key="3">
    <source>
        <dbReference type="ARBA" id="ARBA00023098"/>
    </source>
</evidence>
<dbReference type="Pfam" id="PF01734">
    <property type="entry name" value="Patatin"/>
    <property type="match status" value="1"/>
</dbReference>
<evidence type="ECO:0000256" key="4">
    <source>
        <dbReference type="PROSITE-ProRule" id="PRU01161"/>
    </source>
</evidence>
<feature type="active site" description="Proton acceptor" evidence="4">
    <location>
        <position position="162"/>
    </location>
</feature>
<dbReference type="HOGENOM" id="CLU_047251_4_2_9"/>